<evidence type="ECO:0000256" key="7">
    <source>
        <dbReference type="ARBA" id="ARBA00023136"/>
    </source>
</evidence>
<evidence type="ECO:0000313" key="9">
    <source>
        <dbReference type="EMBL" id="BDZ47540.1"/>
    </source>
</evidence>
<feature type="transmembrane region" description="Helical" evidence="8">
    <location>
        <begin position="280"/>
        <end position="299"/>
    </location>
</feature>
<name>A0ABM8GGR3_9MICO</name>
<dbReference type="EMBL" id="AP027731">
    <property type="protein sequence ID" value="BDZ47540.1"/>
    <property type="molecule type" value="Genomic_DNA"/>
</dbReference>
<keyword evidence="5 8" id="KW-0812">Transmembrane</keyword>
<evidence type="ECO:0000256" key="8">
    <source>
        <dbReference type="SAM" id="Phobius"/>
    </source>
</evidence>
<evidence type="ECO:0000256" key="1">
    <source>
        <dbReference type="ARBA" id="ARBA00004651"/>
    </source>
</evidence>
<keyword evidence="10" id="KW-1185">Reference proteome</keyword>
<evidence type="ECO:0000256" key="5">
    <source>
        <dbReference type="ARBA" id="ARBA00022692"/>
    </source>
</evidence>
<reference evidence="10" key="1">
    <citation type="journal article" date="2019" name="Int. J. Syst. Evol. Microbiol.">
        <title>The Global Catalogue of Microorganisms (GCM) 10K type strain sequencing project: providing services to taxonomists for standard genome sequencing and annotation.</title>
        <authorList>
            <consortium name="The Broad Institute Genomics Platform"/>
            <consortium name="The Broad Institute Genome Sequencing Center for Infectious Disease"/>
            <person name="Wu L."/>
            <person name="Ma J."/>
        </authorList>
    </citation>
    <scope>NUCLEOTIDE SEQUENCE [LARGE SCALE GENOMIC DNA]</scope>
    <source>
        <strain evidence="10">NBRC 108725</strain>
    </source>
</reference>
<evidence type="ECO:0000256" key="2">
    <source>
        <dbReference type="ARBA" id="ARBA00022448"/>
    </source>
</evidence>
<dbReference type="InterPro" id="IPR001851">
    <property type="entry name" value="ABC_transp_permease"/>
</dbReference>
<feature type="transmembrane region" description="Helical" evidence="8">
    <location>
        <begin position="24"/>
        <end position="43"/>
    </location>
</feature>
<feature type="transmembrane region" description="Helical" evidence="8">
    <location>
        <begin position="108"/>
        <end position="128"/>
    </location>
</feature>
<dbReference type="Pfam" id="PF02653">
    <property type="entry name" value="BPD_transp_2"/>
    <property type="match status" value="1"/>
</dbReference>
<evidence type="ECO:0000256" key="6">
    <source>
        <dbReference type="ARBA" id="ARBA00022989"/>
    </source>
</evidence>
<dbReference type="Proteomes" id="UP001321498">
    <property type="component" value="Chromosome"/>
</dbReference>
<keyword evidence="4" id="KW-0997">Cell inner membrane</keyword>
<keyword evidence="2" id="KW-0813">Transport</keyword>
<evidence type="ECO:0000256" key="4">
    <source>
        <dbReference type="ARBA" id="ARBA00022519"/>
    </source>
</evidence>
<dbReference type="PANTHER" id="PTHR32196">
    <property type="entry name" value="ABC TRANSPORTER PERMEASE PROTEIN YPHD-RELATED-RELATED"/>
    <property type="match status" value="1"/>
</dbReference>
<organism evidence="9 10">
    <name type="scientific">Naasia aerilata</name>
    <dbReference type="NCBI Taxonomy" id="1162966"/>
    <lineage>
        <taxon>Bacteria</taxon>
        <taxon>Bacillati</taxon>
        <taxon>Actinomycetota</taxon>
        <taxon>Actinomycetes</taxon>
        <taxon>Micrococcales</taxon>
        <taxon>Microbacteriaceae</taxon>
        <taxon>Naasia</taxon>
    </lineage>
</organism>
<accession>A0ABM8GGR3</accession>
<dbReference type="PANTHER" id="PTHR32196:SF21">
    <property type="entry name" value="ABC TRANSPORTER PERMEASE PROTEIN YPHD-RELATED"/>
    <property type="match status" value="1"/>
</dbReference>
<sequence>MTTTNTQPPPTKVPAQPRTSIGKFLVQGGTTIALIALVLFFFAMRPDVFLSFTNVRNILFQVSILAIIAGAQTVVMVVGDFDLSLAATSSLAGAVAASLMLGGVPTPVAILVALVVGLLIGIANGLLVAYLNLTAFVATLATMTSVIGLAYLVTEGTTLFNLPGDFTTLGQGRFLNIPLPVYIAIAISVILWAVLRFTTTGRKWYAVGGNAEVSRLSGVNVRRGRLLAFAVAGLISAIGGILLAARLGSASAVQGSDNLLFSVAAVFLGMTVIKSGQANLVGTMVGVAIIGVLSNGLNIIGVNSYVQQVVTGLIIIAAVTLSSLKTRER</sequence>
<keyword evidence="3" id="KW-1003">Cell membrane</keyword>
<evidence type="ECO:0000313" key="10">
    <source>
        <dbReference type="Proteomes" id="UP001321498"/>
    </source>
</evidence>
<gene>
    <name evidence="9" type="primary">rbsC_2</name>
    <name evidence="9" type="ORF">GCM10025866_34490</name>
</gene>
<dbReference type="RefSeq" id="WP_286277434.1">
    <property type="nucleotide sequence ID" value="NZ_AP027731.1"/>
</dbReference>
<keyword evidence="6 8" id="KW-1133">Transmembrane helix</keyword>
<feature type="transmembrane region" description="Helical" evidence="8">
    <location>
        <begin position="85"/>
        <end position="102"/>
    </location>
</feature>
<dbReference type="CDD" id="cd06579">
    <property type="entry name" value="TM_PBP1_transp_AraH_like"/>
    <property type="match status" value="1"/>
</dbReference>
<protein>
    <submittedName>
        <fullName evidence="9">Dolichyl-phosphate beta-glucosyltransferase</fullName>
    </submittedName>
</protein>
<feature type="transmembrane region" description="Helical" evidence="8">
    <location>
        <begin position="226"/>
        <end position="245"/>
    </location>
</feature>
<comment type="subcellular location">
    <subcellularLocation>
        <location evidence="1">Cell membrane</location>
        <topology evidence="1">Multi-pass membrane protein</topology>
    </subcellularLocation>
</comment>
<feature type="transmembrane region" description="Helical" evidence="8">
    <location>
        <begin position="135"/>
        <end position="154"/>
    </location>
</feature>
<proteinExistence type="predicted"/>
<keyword evidence="7 8" id="KW-0472">Membrane</keyword>
<feature type="transmembrane region" description="Helical" evidence="8">
    <location>
        <begin position="58"/>
        <end position="78"/>
    </location>
</feature>
<feature type="transmembrane region" description="Helical" evidence="8">
    <location>
        <begin position="305"/>
        <end position="324"/>
    </location>
</feature>
<feature type="transmembrane region" description="Helical" evidence="8">
    <location>
        <begin position="251"/>
        <end position="273"/>
    </location>
</feature>
<evidence type="ECO:0000256" key="3">
    <source>
        <dbReference type="ARBA" id="ARBA00022475"/>
    </source>
</evidence>
<feature type="transmembrane region" description="Helical" evidence="8">
    <location>
        <begin position="174"/>
        <end position="195"/>
    </location>
</feature>